<gene>
    <name evidence="2" type="ORF">ERS007739_04214</name>
</gene>
<evidence type="ECO:0000313" key="2">
    <source>
        <dbReference type="EMBL" id="COZ87707.1"/>
    </source>
</evidence>
<organism evidence="2 3">
    <name type="scientific">Mycobacterium tuberculosis</name>
    <dbReference type="NCBI Taxonomy" id="1773"/>
    <lineage>
        <taxon>Bacteria</taxon>
        <taxon>Bacillati</taxon>
        <taxon>Actinomycetota</taxon>
        <taxon>Actinomycetes</taxon>
        <taxon>Mycobacteriales</taxon>
        <taxon>Mycobacteriaceae</taxon>
        <taxon>Mycobacterium</taxon>
        <taxon>Mycobacterium tuberculosis complex</taxon>
    </lineage>
</organism>
<reference evidence="3" key="1">
    <citation type="submission" date="2015-03" db="EMBL/GenBank/DDBJ databases">
        <authorList>
            <consortium name="Pathogen Informatics"/>
        </authorList>
    </citation>
    <scope>NUCLEOTIDE SEQUENCE [LARGE SCALE GENOMIC DNA]</scope>
    <source>
        <strain evidence="3">N09902308</strain>
    </source>
</reference>
<name>A0A916LF62_MYCTX</name>
<evidence type="ECO:0000256" key="1">
    <source>
        <dbReference type="SAM" id="MobiDB-lite"/>
    </source>
</evidence>
<dbReference type="Proteomes" id="UP000039021">
    <property type="component" value="Unassembled WGS sequence"/>
</dbReference>
<accession>A0A916LF62</accession>
<feature type="compositionally biased region" description="Low complexity" evidence="1">
    <location>
        <begin position="33"/>
        <end position="47"/>
    </location>
</feature>
<feature type="region of interest" description="Disordered" evidence="1">
    <location>
        <begin position="28"/>
        <end position="47"/>
    </location>
</feature>
<comment type="caution">
    <text evidence="2">The sequence shown here is derived from an EMBL/GenBank/DDBJ whole genome shotgun (WGS) entry which is preliminary data.</text>
</comment>
<proteinExistence type="predicted"/>
<evidence type="ECO:0000313" key="3">
    <source>
        <dbReference type="Proteomes" id="UP000039021"/>
    </source>
</evidence>
<dbReference type="EMBL" id="CSBK01002486">
    <property type="protein sequence ID" value="COZ87707.1"/>
    <property type="molecule type" value="Genomic_DNA"/>
</dbReference>
<dbReference type="AlphaFoldDB" id="A0A916LF62"/>
<sequence>MAVSNPRPNKNPTGYICQDLVSDLVKRPRNRMSSPRLSNCCSSSASS</sequence>
<protein>
    <submittedName>
        <fullName evidence="2">Uncharacterized protein</fullName>
    </submittedName>
</protein>